<dbReference type="Pfam" id="PF14027">
    <property type="entry name" value="Questin_oxidase"/>
    <property type="match status" value="1"/>
</dbReference>
<keyword evidence="1" id="KW-0560">Oxidoreductase</keyword>
<dbReference type="PANTHER" id="PTHR35870">
    <property type="entry name" value="PROTEIN, PUTATIVE (AFU_ORTHOLOGUE AFUA_5G03330)-RELATED"/>
    <property type="match status" value="1"/>
</dbReference>
<sequence length="502" mass="55494">MSSSKFDLFPVPSLTPSSISPARLPGVSPESTAALREALQENHEKWHIFFNDRGFHNHTSHHLLASWSLGASAPILKATYNAGASYQRPAFKSPEEIDTNNFNDHLGDENYYNSYLQFFKKELEAKGFSATLEEHIFAKKANFIAGSDKPQPEMLSRFLGGLLHPLIHTGYGAEFGLPGMLVEGLAQTAVHKADSQHLLPALFFDGESATNGLINRLASALVLNNQEPRTSSATQPKNVHALDILARVMKDTKLDVKNAAFDRSRPGGSYVHVEEHFGEDIRKYVEQWTLDTSVPGEVEKKIEELVWTNSVIYAVPGWKKGERFLADFVFMHFVTSSTFLSSLIPYLKPKSQELLLRSYFTLCLAFFVAQGAPKLSIAAFFTETDSYPSPPKSSLPKPHEDALTGGSADAALPNAWSSILQNCIVYPDEHLPKLQRSLAHYSSIYGARQAGEPDFSATELEGADKIDGSLFIRAAGLTADRLGRVQDGMKKEEFWDRISAAV</sequence>
<comment type="caution">
    <text evidence="2">The sequence shown here is derived from an EMBL/GenBank/DDBJ whole genome shotgun (WGS) entry which is preliminary data.</text>
</comment>
<dbReference type="InterPro" id="IPR025337">
    <property type="entry name" value="Questin_oxidase-like"/>
</dbReference>
<dbReference type="EMBL" id="JASNQZ010000014">
    <property type="protein sequence ID" value="KAL0948385.1"/>
    <property type="molecule type" value="Genomic_DNA"/>
</dbReference>
<accession>A0ABR3IZ65</accession>
<evidence type="ECO:0000313" key="3">
    <source>
        <dbReference type="Proteomes" id="UP001556367"/>
    </source>
</evidence>
<evidence type="ECO:0000256" key="1">
    <source>
        <dbReference type="ARBA" id="ARBA00023002"/>
    </source>
</evidence>
<dbReference type="PANTHER" id="PTHR35870:SF1">
    <property type="entry name" value="PROTEIN, PUTATIVE (AFU_ORTHOLOGUE AFUA_5G03330)-RELATED"/>
    <property type="match status" value="1"/>
</dbReference>
<gene>
    <name evidence="2" type="ORF">HGRIS_010967</name>
</gene>
<evidence type="ECO:0000313" key="2">
    <source>
        <dbReference type="EMBL" id="KAL0948385.1"/>
    </source>
</evidence>
<reference evidence="3" key="1">
    <citation type="submission" date="2024-06" db="EMBL/GenBank/DDBJ databases">
        <title>Multi-omics analyses provide insights into the biosynthesis of the anticancer antibiotic pleurotin in Hohenbuehelia grisea.</title>
        <authorList>
            <person name="Weaver J.A."/>
            <person name="Alberti F."/>
        </authorList>
    </citation>
    <scope>NUCLEOTIDE SEQUENCE [LARGE SCALE GENOMIC DNA]</scope>
    <source>
        <strain evidence="3">T-177</strain>
    </source>
</reference>
<organism evidence="2 3">
    <name type="scientific">Hohenbuehelia grisea</name>
    <dbReference type="NCBI Taxonomy" id="104357"/>
    <lineage>
        <taxon>Eukaryota</taxon>
        <taxon>Fungi</taxon>
        <taxon>Dikarya</taxon>
        <taxon>Basidiomycota</taxon>
        <taxon>Agaricomycotina</taxon>
        <taxon>Agaricomycetes</taxon>
        <taxon>Agaricomycetidae</taxon>
        <taxon>Agaricales</taxon>
        <taxon>Pleurotineae</taxon>
        <taxon>Pleurotaceae</taxon>
        <taxon>Hohenbuehelia</taxon>
    </lineage>
</organism>
<keyword evidence="3" id="KW-1185">Reference proteome</keyword>
<dbReference type="Proteomes" id="UP001556367">
    <property type="component" value="Unassembled WGS sequence"/>
</dbReference>
<proteinExistence type="predicted"/>
<protein>
    <submittedName>
        <fullName evidence="2">Uncharacterized protein</fullName>
    </submittedName>
</protein>
<name>A0ABR3IZ65_9AGAR</name>